<sequence length="302" mass="34115">MEEEGHRRDNENETSGEEDISQYVAMEVELTGEEDNQHQVKGEPPVHICTPKCQAMESLHESIMVLHEDEMDSLATHLQVCAVEDRKPDMLHEAVQTATLYQEDHEMPRGGRGLLRDRERSLSRQQAGTRGTEQQSVMAGDPPSGCLFCDGSHWASNCNYANTLSSRRQMLARLLELPHCNEELVHFDEMKRRELVAGVETAVPFISPSYRCEWQKLAYLYLASNGGQTYKRLASALTPANLVLKPINFTVTKLSAEKVSDILQPLAVDNEVTYPSEFGCYLDRTRAVCVFLQDPRFSLNLL</sequence>
<feature type="region of interest" description="Disordered" evidence="1">
    <location>
        <begin position="107"/>
        <end position="139"/>
    </location>
</feature>
<accession>A0AA36GK61</accession>
<dbReference type="EMBL" id="CATQJL010000001">
    <property type="protein sequence ID" value="CAJ0590755.1"/>
    <property type="molecule type" value="Genomic_DNA"/>
</dbReference>
<comment type="caution">
    <text evidence="2">The sequence shown here is derived from an EMBL/GenBank/DDBJ whole genome shotgun (WGS) entry which is preliminary data.</text>
</comment>
<proteinExistence type="predicted"/>
<evidence type="ECO:0000256" key="1">
    <source>
        <dbReference type="SAM" id="MobiDB-lite"/>
    </source>
</evidence>
<evidence type="ECO:0000313" key="2">
    <source>
        <dbReference type="EMBL" id="CAJ0590755.1"/>
    </source>
</evidence>
<feature type="region of interest" description="Disordered" evidence="1">
    <location>
        <begin position="1"/>
        <end position="21"/>
    </location>
</feature>
<feature type="compositionally biased region" description="Basic and acidic residues" evidence="1">
    <location>
        <begin position="1"/>
        <end position="11"/>
    </location>
</feature>
<evidence type="ECO:0000313" key="3">
    <source>
        <dbReference type="Proteomes" id="UP001176961"/>
    </source>
</evidence>
<dbReference type="AlphaFoldDB" id="A0AA36GK61"/>
<protein>
    <submittedName>
        <fullName evidence="2">Uncharacterized protein</fullName>
    </submittedName>
</protein>
<gene>
    <name evidence="2" type="ORF">CYNAS_LOCUS2738</name>
</gene>
<organism evidence="2 3">
    <name type="scientific">Cylicocyclus nassatus</name>
    <name type="common">Nematode worm</name>
    <dbReference type="NCBI Taxonomy" id="53992"/>
    <lineage>
        <taxon>Eukaryota</taxon>
        <taxon>Metazoa</taxon>
        <taxon>Ecdysozoa</taxon>
        <taxon>Nematoda</taxon>
        <taxon>Chromadorea</taxon>
        <taxon>Rhabditida</taxon>
        <taxon>Rhabditina</taxon>
        <taxon>Rhabditomorpha</taxon>
        <taxon>Strongyloidea</taxon>
        <taxon>Strongylidae</taxon>
        <taxon>Cylicocyclus</taxon>
    </lineage>
</organism>
<name>A0AA36GK61_CYLNA</name>
<dbReference type="Proteomes" id="UP001176961">
    <property type="component" value="Unassembled WGS sequence"/>
</dbReference>
<feature type="compositionally biased region" description="Polar residues" evidence="1">
    <location>
        <begin position="125"/>
        <end position="137"/>
    </location>
</feature>
<feature type="compositionally biased region" description="Basic and acidic residues" evidence="1">
    <location>
        <begin position="107"/>
        <end position="122"/>
    </location>
</feature>
<reference evidence="2" key="1">
    <citation type="submission" date="2023-07" db="EMBL/GenBank/DDBJ databases">
        <authorList>
            <consortium name="CYATHOMIX"/>
        </authorList>
    </citation>
    <scope>NUCLEOTIDE SEQUENCE</scope>
    <source>
        <strain evidence="2">N/A</strain>
    </source>
</reference>
<keyword evidence="3" id="KW-1185">Reference proteome</keyword>